<dbReference type="PANTHER" id="PTHR46577:SF1">
    <property type="entry name" value="HTH-TYPE TRANSCRIPTIONAL REGULATORY PROTEIN GABR"/>
    <property type="match status" value="1"/>
</dbReference>
<dbReference type="InterPro" id="IPR000524">
    <property type="entry name" value="Tscrpt_reg_HTH_GntR"/>
</dbReference>
<dbReference type="PANTHER" id="PTHR46577">
    <property type="entry name" value="HTH-TYPE TRANSCRIPTIONAL REGULATORY PROTEIN GABR"/>
    <property type="match status" value="1"/>
</dbReference>
<dbReference type="SUPFAM" id="SSF46785">
    <property type="entry name" value="Winged helix' DNA-binding domain"/>
    <property type="match status" value="1"/>
</dbReference>
<comment type="similarity">
    <text evidence="1">In the C-terminal section; belongs to the class-I pyridoxal-phosphate-dependent aminotransferase family.</text>
</comment>
<dbReference type="CDD" id="cd07377">
    <property type="entry name" value="WHTH_GntR"/>
    <property type="match status" value="1"/>
</dbReference>
<evidence type="ECO:0000256" key="3">
    <source>
        <dbReference type="ARBA" id="ARBA00023015"/>
    </source>
</evidence>
<evidence type="ECO:0000256" key="5">
    <source>
        <dbReference type="ARBA" id="ARBA00023163"/>
    </source>
</evidence>
<evidence type="ECO:0000313" key="8">
    <source>
        <dbReference type="EMBL" id="MFD1517683.1"/>
    </source>
</evidence>
<dbReference type="InterPro" id="IPR004839">
    <property type="entry name" value="Aminotransferase_I/II_large"/>
</dbReference>
<feature type="region of interest" description="Disordered" evidence="6">
    <location>
        <begin position="80"/>
        <end position="108"/>
    </location>
</feature>
<dbReference type="InterPro" id="IPR036388">
    <property type="entry name" value="WH-like_DNA-bd_sf"/>
</dbReference>
<gene>
    <name evidence="8" type="ORF">ACFSJD_09305</name>
</gene>
<name>A0ABW4ES86_9PSEU</name>
<feature type="domain" description="HTH gntR-type" evidence="7">
    <location>
        <begin position="19"/>
        <end position="87"/>
    </location>
</feature>
<dbReference type="InterPro" id="IPR036390">
    <property type="entry name" value="WH_DNA-bd_sf"/>
</dbReference>
<dbReference type="Pfam" id="PF00155">
    <property type="entry name" value="Aminotran_1_2"/>
    <property type="match status" value="1"/>
</dbReference>
<organism evidence="8 9">
    <name type="scientific">Pseudonocardia yunnanensis</name>
    <dbReference type="NCBI Taxonomy" id="58107"/>
    <lineage>
        <taxon>Bacteria</taxon>
        <taxon>Bacillati</taxon>
        <taxon>Actinomycetota</taxon>
        <taxon>Actinomycetes</taxon>
        <taxon>Pseudonocardiales</taxon>
        <taxon>Pseudonocardiaceae</taxon>
        <taxon>Pseudonocardia</taxon>
    </lineage>
</organism>
<feature type="compositionally biased region" description="Pro residues" evidence="6">
    <location>
        <begin position="91"/>
        <end position="107"/>
    </location>
</feature>
<keyword evidence="2" id="KW-0663">Pyridoxal phosphate</keyword>
<keyword evidence="5" id="KW-0804">Transcription</keyword>
<evidence type="ECO:0000256" key="6">
    <source>
        <dbReference type="SAM" id="MobiDB-lite"/>
    </source>
</evidence>
<keyword evidence="8" id="KW-0032">Aminotransferase</keyword>
<evidence type="ECO:0000256" key="1">
    <source>
        <dbReference type="ARBA" id="ARBA00005384"/>
    </source>
</evidence>
<dbReference type="Proteomes" id="UP001597114">
    <property type="component" value="Unassembled WGS sequence"/>
</dbReference>
<evidence type="ECO:0000313" key="9">
    <source>
        <dbReference type="Proteomes" id="UP001597114"/>
    </source>
</evidence>
<dbReference type="EMBL" id="JBHUCO010000009">
    <property type="protein sequence ID" value="MFD1517683.1"/>
    <property type="molecule type" value="Genomic_DNA"/>
</dbReference>
<dbReference type="InterPro" id="IPR051446">
    <property type="entry name" value="HTH_trans_reg/aminotransferase"/>
</dbReference>
<keyword evidence="8" id="KW-0808">Transferase</keyword>
<dbReference type="CDD" id="cd00609">
    <property type="entry name" value="AAT_like"/>
    <property type="match status" value="1"/>
</dbReference>
<proteinExistence type="inferred from homology"/>
<accession>A0ABW4ES86</accession>
<evidence type="ECO:0000259" key="7">
    <source>
        <dbReference type="PROSITE" id="PS50949"/>
    </source>
</evidence>
<keyword evidence="4" id="KW-0238">DNA-binding</keyword>
<dbReference type="Gene3D" id="3.40.640.10">
    <property type="entry name" value="Type I PLP-dependent aspartate aminotransferase-like (Major domain)"/>
    <property type="match status" value="1"/>
</dbReference>
<dbReference type="RefSeq" id="WP_344721356.1">
    <property type="nucleotide sequence ID" value="NZ_BAAAUS010000007.1"/>
</dbReference>
<dbReference type="PRINTS" id="PR00035">
    <property type="entry name" value="HTHGNTR"/>
</dbReference>
<keyword evidence="3" id="KW-0805">Transcription regulation</keyword>
<dbReference type="InterPro" id="IPR015421">
    <property type="entry name" value="PyrdxlP-dep_Trfase_major"/>
</dbReference>
<protein>
    <submittedName>
        <fullName evidence="8">PLP-dependent aminotransferase family protein</fullName>
    </submittedName>
</protein>
<keyword evidence="9" id="KW-1185">Reference proteome</keyword>
<dbReference type="Gene3D" id="1.10.10.10">
    <property type="entry name" value="Winged helix-like DNA-binding domain superfamily/Winged helix DNA-binding domain"/>
    <property type="match status" value="1"/>
</dbReference>
<dbReference type="Pfam" id="PF00392">
    <property type="entry name" value="GntR"/>
    <property type="match status" value="1"/>
</dbReference>
<dbReference type="GO" id="GO:0008483">
    <property type="term" value="F:transaminase activity"/>
    <property type="evidence" value="ECO:0007669"/>
    <property type="project" value="UniProtKB-KW"/>
</dbReference>
<dbReference type="SUPFAM" id="SSF53383">
    <property type="entry name" value="PLP-dependent transferases"/>
    <property type="match status" value="1"/>
</dbReference>
<dbReference type="SMART" id="SM00345">
    <property type="entry name" value="HTH_GNTR"/>
    <property type="match status" value="1"/>
</dbReference>
<evidence type="ECO:0000256" key="4">
    <source>
        <dbReference type="ARBA" id="ARBA00023125"/>
    </source>
</evidence>
<evidence type="ECO:0000256" key="2">
    <source>
        <dbReference type="ARBA" id="ARBA00022898"/>
    </source>
</evidence>
<comment type="caution">
    <text evidence="8">The sequence shown here is derived from an EMBL/GenBank/DDBJ whole genome shotgun (WGS) entry which is preliminary data.</text>
</comment>
<dbReference type="PROSITE" id="PS50949">
    <property type="entry name" value="HTH_GNTR"/>
    <property type="match status" value="1"/>
</dbReference>
<reference evidence="9" key="1">
    <citation type="journal article" date="2019" name="Int. J. Syst. Evol. Microbiol.">
        <title>The Global Catalogue of Microorganisms (GCM) 10K type strain sequencing project: providing services to taxonomists for standard genome sequencing and annotation.</title>
        <authorList>
            <consortium name="The Broad Institute Genomics Platform"/>
            <consortium name="The Broad Institute Genome Sequencing Center for Infectious Disease"/>
            <person name="Wu L."/>
            <person name="Ma J."/>
        </authorList>
    </citation>
    <scope>NUCLEOTIDE SEQUENCE [LARGE SCALE GENOMIC DNA]</scope>
    <source>
        <strain evidence="9">CCM 7043</strain>
    </source>
</reference>
<sequence length="467" mass="50747">MAAASSLELSIALDPHRTEPLHRQLQNAIRTHIRTGQLIEGARMPSSRRLADDLGVSRRMVVDAYEQLIAEGYLTARQGSGTRVARTDRPLPTPPRSPTCEPTPTPPRCDFRPGVPELAAFPRAAWGRALRRQLRSVPTADLHYPHPQGHVHLREALADYLGRVRQARTDAAHLLICSGFTQALTLLCQALRRAGATRVAMEDPGLPTVPLIVRAQGLHPVPIPVDQDGIDVNVLASAVADAVVVTPAHQFPTGVVLAPHRREALLRWARGGHLVIEDDYDAEFRYDRFPVGVLQGLAPEHVILAGTTSKTLCAAMRLGWLALPSSLVAPVTDSKHLADHGSAVLDQLALTDFLTTAEYDRHVRAMRGRYRNRRDALTQALRHHAPELSLAGACAGLHLLAELPPERHEAAVVQAAGRDHLHLDGLARYRHTPNTGRHGLVLGYGNLATTAVEDGARLIARALACSA</sequence>
<dbReference type="InterPro" id="IPR015424">
    <property type="entry name" value="PyrdxlP-dep_Trfase"/>
</dbReference>